<evidence type="ECO:0000256" key="24">
    <source>
        <dbReference type="ARBA" id="ARBA00023054"/>
    </source>
</evidence>
<evidence type="ECO:0000256" key="23">
    <source>
        <dbReference type="ARBA" id="ARBA00023046"/>
    </source>
</evidence>
<keyword evidence="28 32" id="KW-0325">Glycoprotein</keyword>
<feature type="site" description="Cleavage; by host furin" evidence="32">
    <location>
        <begin position="514"/>
        <end position="515"/>
    </location>
</feature>
<keyword evidence="13 32" id="KW-0165">Cleavage on pair of basic residues</keyword>
<dbReference type="FunFam" id="2.170.40.20:FF:000003">
    <property type="entry name" value="Envelope glycoprotein gp160"/>
    <property type="match status" value="1"/>
</dbReference>
<keyword evidence="24 32" id="KW-0175">Coiled coil</keyword>
<comment type="similarity">
    <text evidence="32">Belongs to the HIV-1 env protein family.</text>
</comment>
<comment type="subcellular location">
    <molecule>Transmembrane protein gp41</molecule>
    <subcellularLocation>
        <location evidence="32">Virion membrane</location>
        <topology evidence="32">Single-pass type I membrane protein</topology>
    </subcellularLocation>
    <subcellularLocation>
        <location evidence="32">Host cell membrane</location>
        <topology evidence="32">Single-pass type I membrane protein</topology>
    </subcellularLocation>
    <subcellularLocation>
        <location evidence="32">Host endosome membrane</location>
        <topology evidence="32">Single-pass type I membrane protein</topology>
    </subcellularLocation>
    <text evidence="32">It is probably concentrated at the site of budding and incorporated into the virions possibly by contacts between the cytoplasmic tail of Env and the N-terminus of Gag.</text>
</comment>
<evidence type="ECO:0000256" key="3">
    <source>
        <dbReference type="ARBA" id="ARBA00004505"/>
    </source>
</evidence>
<comment type="PTM">
    <text evidence="32">Palmitoylation of the transmembrane protein and of Env polyprotein (prior to its proteolytic cleavage) is essential for their association with host cell membrane lipid rafts. Palmitoylation is therefore required for envelope trafficking to classical lipid rafts, but not for viral replication.</text>
</comment>
<dbReference type="GO" id="GO:0019064">
    <property type="term" value="P:fusion of virus membrane with host plasma membrane"/>
    <property type="evidence" value="ECO:0007669"/>
    <property type="project" value="UniProtKB-UniRule"/>
</dbReference>
<evidence type="ECO:0000256" key="19">
    <source>
        <dbReference type="ARBA" id="ARBA00022870"/>
    </source>
</evidence>
<name>A0A411KER7_HV1</name>
<feature type="region of interest" description="Immunosuppression" evidence="32">
    <location>
        <begin position="577"/>
        <end position="595"/>
    </location>
</feature>
<dbReference type="GO" id="GO:0052031">
    <property type="term" value="P:symbiont-mediated perturbation of host defense response"/>
    <property type="evidence" value="ECO:0007669"/>
    <property type="project" value="UniProtKB-UniRule"/>
</dbReference>
<dbReference type="GO" id="GO:0039654">
    <property type="term" value="P:fusion of virus membrane with host endosome membrane"/>
    <property type="evidence" value="ECO:0007669"/>
    <property type="project" value="UniProtKB-UniRule"/>
</dbReference>
<comment type="subunit">
    <text evidence="32">The mature envelope protein (Env) consists of a homotrimer of non-covalently associated gp120-gp41 heterodimers. The resulting complex protrudes from the virus surface as a spike. There seems to be as few as 10 spikes on the average virion. Surface protein gp120 interacts with host CD4, CCR5 and CXCR4. Gp120 also interacts with the C-type lectins CD209/DC-SIGN and CLEC4M/DC-SIGNR (collectively referred to as DC-SIGN(R)). Gp120 and gp41 interact with GalCer. Gp120 interacts with host ITGA4/ITGB7 complex; on CD4+ T-cells, this interaction results in rapid activation of integrin ITGAL/LFA-1, which facilitates efficient cell-to-cell spreading of HIV-1. Gp120 interacts with cell-associated heparan sulfate; this interaction increases virus infectivity on permissive cells and may be involved in infection of CD4- cells.</text>
</comment>
<evidence type="ECO:0000256" key="34">
    <source>
        <dbReference type="SAM" id="MobiDB-lite"/>
    </source>
</evidence>
<evidence type="ECO:0000256" key="22">
    <source>
        <dbReference type="ARBA" id="ARBA00022989"/>
    </source>
</evidence>
<evidence type="ECO:0000256" key="31">
    <source>
        <dbReference type="ARBA" id="ARBA00023296"/>
    </source>
</evidence>
<comment type="domain">
    <text evidence="32">The YXXL motif is involved in determining the exact site of viral release at the surface of infected mononuclear cells and promotes endocytosis. YXXL and di-leucine endocytosis motifs interact directly or indirectly with the clathrin adapter complexes, opperate independently, and their activities are not additive.</text>
</comment>
<evidence type="ECO:0000256" key="32">
    <source>
        <dbReference type="HAMAP-Rule" id="MF_04083"/>
    </source>
</evidence>
<dbReference type="GO" id="GO:0044175">
    <property type="term" value="C:host cell endosome membrane"/>
    <property type="evidence" value="ECO:0007669"/>
    <property type="project" value="UniProtKB-SubCell"/>
</dbReference>
<keyword evidence="31 32" id="KW-1160">Virus entry into host cell</keyword>
<sequence>MKARGMQRNYQNLWRWGTMLFWMMIMCKAAEHLWVTVYYGVPVWRDAETTLFCASDAKAYDKEVHNVWATHACVPTDPNPQEIALENVTENFDMWKNNMVEQMQTDIISLWDQSLKPCVQLTPLCVTLNCTDPTLNCTDPHNNRSEGISNNSNNSCMYEEMKNCTFNMTTELRDKRKTVHSLFYKLDIVPTDINNSGEYRLINCNTSTMTQACPKVTFEPIPIHYCTPAGFAILKCKDTEFNGTGPCKNVSTVQCTHGIKPVVSTQLLLNGSLAEEKVMIRSKNITDNSKIIIVQLTKPVNITCIRPNNNTRTSIRIGPGQTFYATGAVTGDIRKAYCEVNRTEWNSTLQEISSQLRNYFKNKTIIFKNSTGGDLEITTHSFNCGGEFFYCNTTSLFNSTWDENSTVTNTEANGTIILPCRIKQIINMWQRVGQAMYAPPIRGRIRCESNITGLLITRDGGGGNNSTNETFRPIGGDMRDNWRSELYKYKVVKIEPIGVAPTRAKRRVVEREKRAIGLGAAFLGFLGAAGSTMGAASMTLTVQARQLLSGIVQQQSNLLRAIEAQQHLLKLTVWGIKQLQARVLAVERYLKDQQLLGIWGCSGKLICTTTVPWNSSWSNKSMNEIWDNMTWMQWDKEVINYTNIIYDLIEESQNQQEKNEQDLLALDKWASLWSWFDISNWLWYIKIFIIIVGGLIGLRIVFAVLSIINRVRQGYSPVSLQTPTPHPEGPDKPGGIKEEGGEKGRDRSIRLVSGFLALAWDDLRSLGLFSYHRLRDFILIAARTVELLGRSSLKGLRLGWEGLKYLGNLLGYWGQELKSSAINLIDTLAIAVAGWTDRVIEIGQRICRAIRNIPRRIRQGAEKALQ</sequence>
<keyword evidence="18 32" id="KW-0946">Virion</keyword>
<accession>A0A411KER7</accession>
<keyword evidence="29 32" id="KW-0899">Viral immunoevasion</keyword>
<keyword evidence="23 32" id="KW-1039">Host endosome</keyword>
<evidence type="ECO:0000256" key="29">
    <source>
        <dbReference type="ARBA" id="ARBA00023280"/>
    </source>
</evidence>
<dbReference type="InterPro" id="IPR036377">
    <property type="entry name" value="Gp120_core_sf"/>
</dbReference>
<comment type="function">
    <text evidence="32">Envelope glycoprotein gp160: Oligomerizes in the host endoplasmic reticulum into predominantly trimers. In a second time, gp160 transits in the host Golgi, where glycosylation is completed. The precursor is then proteolytically cleaved in the trans-Golgi and thereby activated by cellular furin or furin-like proteases to produce gp120 and gp41.</text>
</comment>
<keyword evidence="21 32" id="KW-1164">Virus endocytosis by host</keyword>
<evidence type="ECO:0000256" key="25">
    <source>
        <dbReference type="ARBA" id="ARBA00023136"/>
    </source>
</evidence>
<keyword evidence="16 32" id="KW-0732">Signal</keyword>
<evidence type="ECO:0000256" key="30">
    <source>
        <dbReference type="ARBA" id="ARBA00023288"/>
    </source>
</evidence>
<dbReference type="Gene3D" id="1.10.287.210">
    <property type="match status" value="1"/>
</dbReference>
<dbReference type="GO" id="GO:0019082">
    <property type="term" value="P:viral protein processing"/>
    <property type="evidence" value="ECO:0007669"/>
    <property type="project" value="UniProtKB-UniRule"/>
</dbReference>
<comment type="domain">
    <text evidence="32">The membrane proximal external region (MPER) present in gp41 is a tryptophan-rich region recognized by the antibodies 2F5, Z13, and 4E10. MPER seems to play a role in fusion.</text>
</comment>
<comment type="PTM">
    <text evidence="32">Specific enzymatic cleavages in vivo yield mature proteins. Envelope glycoproteins are synthesized as a inactive precursor that is heavily N-glycosylated and processed likely by host cell furin in the Golgi to yield the mature SU and TM proteins. The cleavage site between SU and TM requires the minimal sequence [KR]-X-[KR]-R. About 2 of the 9 disulfide bonds of gp41 are reduced by P4HB/PDI, following binding to CD4 receptor.</text>
</comment>
<comment type="caution">
    <text evidence="32 33">Lacks conserved residue(s) required for the propagation of feature annotation.</text>
</comment>
<feature type="disulfide bond" evidence="32">
    <location>
        <begin position="601"/>
        <end position="607"/>
    </location>
</feature>
<comment type="miscellaneous">
    <text evidence="32">HIV-1 lineages are divided in three main groups, M (for Major), O (for Outlier), and N (for New, or Non-M, Non-O). The vast majority of strains found worldwide belong to the group M. Group O seems to be endemic to and largely confined to Cameroon and neighboring countries in West Central Africa, where these viruses represent a small minority of HIV-1 strains. The group N is represented by a limited number of isolates from Cameroonian persons. The group M is further subdivided in 9 clades or subtypes (A to D, F to H, J and K).</text>
</comment>
<dbReference type="Pfam" id="PF00516">
    <property type="entry name" value="GP120"/>
    <property type="match status" value="1"/>
</dbReference>
<evidence type="ECO:0000256" key="18">
    <source>
        <dbReference type="ARBA" id="ARBA00022844"/>
    </source>
</evidence>
<evidence type="ECO:0000256" key="16">
    <source>
        <dbReference type="ARBA" id="ARBA00022729"/>
    </source>
</evidence>
<evidence type="ECO:0000256" key="9">
    <source>
        <dbReference type="ARBA" id="ARBA00022511"/>
    </source>
</evidence>
<evidence type="ECO:0000256" key="20">
    <source>
        <dbReference type="ARBA" id="ARBA00022879"/>
    </source>
</evidence>
<keyword evidence="26 32" id="KW-0564">Palmitate</keyword>
<feature type="chain" id="PRO_5023269178" description="Transmembrane protein gp41" evidence="32">
    <location>
        <begin position="515"/>
        <end position="866"/>
    </location>
</feature>
<evidence type="ECO:0000259" key="35">
    <source>
        <dbReference type="Pfam" id="PF00516"/>
    </source>
</evidence>
<dbReference type="CDD" id="cd09909">
    <property type="entry name" value="HIV-1-like_HR1-HR2"/>
    <property type="match status" value="1"/>
</dbReference>
<dbReference type="Gene3D" id="2.170.40.20">
    <property type="entry name" value="Human immunodeficiency virus 1, Gp160, envelope glycoprotein"/>
    <property type="match status" value="3"/>
</dbReference>
<feature type="coiled-coil region" evidence="32">
    <location>
        <begin position="636"/>
        <end position="670"/>
    </location>
</feature>
<dbReference type="GO" id="GO:0016020">
    <property type="term" value="C:membrane"/>
    <property type="evidence" value="ECO:0007669"/>
    <property type="project" value="UniProtKB-UniRule"/>
</dbReference>
<feature type="region of interest" description="Fusion peptide" evidence="32">
    <location>
        <begin position="515"/>
        <end position="535"/>
    </location>
</feature>
<dbReference type="FunFam" id="2.170.40.20:FF:000004">
    <property type="entry name" value="Envelope glycoprotein gp160"/>
    <property type="match status" value="1"/>
</dbReference>
<evidence type="ECO:0000256" key="33">
    <source>
        <dbReference type="RuleBase" id="RU363095"/>
    </source>
</evidence>
<evidence type="ECO:0000256" key="4">
    <source>
        <dbReference type="ARBA" id="ARBA00004563"/>
    </source>
</evidence>
<evidence type="ECO:0000256" key="27">
    <source>
        <dbReference type="ARBA" id="ARBA00023157"/>
    </source>
</evidence>
<evidence type="ECO:0000313" key="37">
    <source>
        <dbReference type="EMBL" id="QBC82297.1"/>
    </source>
</evidence>
<dbReference type="GO" id="GO:1903911">
    <property type="term" value="P:positive regulation of receptor clustering"/>
    <property type="evidence" value="ECO:0007669"/>
    <property type="project" value="UniProtKB-UniRule"/>
</dbReference>
<keyword evidence="10 32" id="KW-1165">Clathrin-mediated endocytosis of virus by host</keyword>
<keyword evidence="11 32" id="KW-0945">Host-virus interaction</keyword>
<keyword evidence="12 32" id="KW-1162">Viral penetration into host cytoplasm</keyword>
<dbReference type="InterPro" id="IPR000777">
    <property type="entry name" value="HIV1_Gp120"/>
</dbReference>
<evidence type="ECO:0000256" key="12">
    <source>
        <dbReference type="ARBA" id="ARBA00022595"/>
    </source>
</evidence>
<feature type="compositionally biased region" description="Basic and acidic residues" evidence="34">
    <location>
        <begin position="728"/>
        <end position="745"/>
    </location>
</feature>
<dbReference type="InterPro" id="IPR037527">
    <property type="entry name" value="Gp160"/>
</dbReference>
<evidence type="ECO:0000256" key="6">
    <source>
        <dbReference type="ARBA" id="ARBA00004650"/>
    </source>
</evidence>
<keyword evidence="27 32" id="KW-1015">Disulfide bond</keyword>
<keyword evidence="9 32" id="KW-1032">Host cell membrane</keyword>
<feature type="region of interest" description="Disordered" evidence="34">
    <location>
        <begin position="719"/>
        <end position="745"/>
    </location>
</feature>
<comment type="domain">
    <text evidence="32">Some of the most genetically diverse regions of the viral genome are present in Env. They are called variable regions 1 through 5 (V1 through V5). Coreceptor usage of gp120 is determined mainly by the primary structure of the third variable region (V3) in the outer domain of gp120. The sequence of V3 determines which coreceptor, CCR5 and/or CXCR4 (corresponding to R5/macrophage, X4/T cell and R5X4/T cell and macrophage tropism), is used to trigger the fusion potential of the Env complex, and hence which cells the virus can infect. Binding to CCR5 involves a region adjacent in addition to V3.</text>
</comment>
<evidence type="ECO:0000256" key="15">
    <source>
        <dbReference type="ARBA" id="ARBA00022703"/>
    </source>
</evidence>
<dbReference type="GO" id="GO:0019062">
    <property type="term" value="P:virion attachment to host cell"/>
    <property type="evidence" value="ECO:0007669"/>
    <property type="project" value="UniProtKB-UniRule"/>
</dbReference>
<keyword evidence="30 32" id="KW-0449">Lipoprotein</keyword>
<feature type="topological domain" description="Cytoplasmic" evidence="32">
    <location>
        <begin position="709"/>
        <end position="866"/>
    </location>
</feature>
<comment type="subcellular location">
    <subcellularLocation>
        <location evidence="3">Host cell membrane</location>
        <topology evidence="3">Peripheral membrane protein</topology>
    </subcellularLocation>
    <subcellularLocation>
        <location evidence="1">Host cell membrane</location>
        <topology evidence="1">Single-pass type I membrane protein</topology>
    </subcellularLocation>
    <subcellularLocation>
        <location evidence="2">Host endosome membrane</location>
        <topology evidence="2">Peripheral membrane protein</topology>
    </subcellularLocation>
    <subcellularLocation>
        <location evidence="5">Host endosome membrane</location>
        <topology evidence="5">Single-pass type I membrane protein</topology>
    </subcellularLocation>
    <subcellularLocation>
        <location evidence="6">Virion membrane</location>
        <topology evidence="6">Peripheral membrane protein</topology>
    </subcellularLocation>
    <subcellularLocation>
        <location evidence="4">Virion membrane</location>
        <topology evidence="4">Single-pass type I membrane protein</topology>
    </subcellularLocation>
</comment>
<feature type="disulfide bond" evidence="32">
    <location>
        <begin position="226"/>
        <end position="255"/>
    </location>
</feature>
<evidence type="ECO:0000256" key="26">
    <source>
        <dbReference type="ARBA" id="ARBA00023139"/>
    </source>
</evidence>
<feature type="transmembrane region" description="Helical" evidence="33">
    <location>
        <begin position="681"/>
        <end position="708"/>
    </location>
</feature>
<feature type="transmembrane region" description="Helical" evidence="33">
    <location>
        <begin position="20"/>
        <end position="41"/>
    </location>
</feature>
<comment type="miscellaneous">
    <text evidence="32">Inhibitors targeting HIV-1 viral envelope proteins are used as antiretroviral drugs. Attachment of virions to the cell surface via non-specific interactions and CD4 binding can be blocked by inhibitors that include cyanovirin-N, cyclotriazadisulfonamide analogs, PRO 2000, TNX 355 and PRO 542. In addition, BMS 806 can block CD4-induced conformational changes. Env interactions with the coreceptor molecules can be targeted by CCR5 antagonists including SCH-D, maraviroc (UK 427857) and aplaviroc (GW 873140), and the CXCR4 antagonist AMD 070. Fusion of viral and cellular membranes can be inhibited by peptides such as enfuvirtide and tifuvirtide (T 1249). Resistance to inhibitors associated with mutations in Env are observed. Most of the time, single mutations confer only a modest reduction in drug susceptibility. Combination of several mutations is usually required to develop a high-level drug resistance.</text>
</comment>
<keyword evidence="14 32" id="KW-0812">Transmembrane</keyword>
<dbReference type="GO" id="GO:0055036">
    <property type="term" value="C:virion membrane"/>
    <property type="evidence" value="ECO:0007669"/>
    <property type="project" value="UniProtKB-SubCell"/>
</dbReference>
<keyword evidence="25 32" id="KW-0472">Membrane</keyword>
<dbReference type="SUPFAM" id="SSF56502">
    <property type="entry name" value="gp120 core"/>
    <property type="match status" value="2"/>
</dbReference>
<feature type="disulfide bond" evidence="32">
    <location>
        <begin position="53"/>
        <end position="73"/>
    </location>
</feature>
<dbReference type="GO" id="GO:0005198">
    <property type="term" value="F:structural molecule activity"/>
    <property type="evidence" value="ECO:0007669"/>
    <property type="project" value="UniProtKB-UniRule"/>
</dbReference>
<evidence type="ECO:0000256" key="2">
    <source>
        <dbReference type="ARBA" id="ARBA00004433"/>
    </source>
</evidence>
<comment type="function">
    <text evidence="32">Surface protein gp120: Attaches the virus to the host lymphoid cell by binding to the primary receptor CD4. This interaction induces a structural rearrangement creating a high affinity binding site for a chemokine coreceptor like CXCR4 and/or CCR5. Acts as a ligand for CD209/DC-SIGN and CLEC4M/DC-SIGNR, which are respectively found on dendritic cells (DCs), and on endothelial cells of liver sinusoids and lymph node sinuses. These interactions allow capture of viral particles at mucosal surfaces by these cells and subsequent transmission to permissive cells. HIV subverts the migration properties of dendritic cells to gain access to CD4+ T-cells in lymph nodes. Virus transmission to permissive T-cells occurs either in trans (without DCs infection, through viral capture and transmission), or in cis (following DCs productive infection, through the usual CD4-gp120 interaction), thereby inducing a robust infection. In trans infection, bound virions remain infectious over days and it is proposed that they are not degraded, but protected in non-lysosomal acidic organelles within the DCs close to the cell membrane thus contributing to the viral infectious potential during DCs' migration from the periphery to the lymphoid tissues. On arrival at lymphoid tissues, intact virions recycle back to DCs' cell surface allowing virus transmission to CD4+ T-cells.</text>
</comment>
<dbReference type="GO" id="GO:0019031">
    <property type="term" value="C:viral envelope"/>
    <property type="evidence" value="ECO:0007669"/>
    <property type="project" value="UniProtKB-KW"/>
</dbReference>
<reference evidence="37" key="1">
    <citation type="submission" date="2018-05" db="EMBL/GenBank/DDBJ databases">
        <title>Phylogenetic analysis of near full-length genome sequences of HIV-1 Subtype A6 variants circulating in Russia.</title>
        <authorList>
            <person name="Kireev D."/>
            <person name="Gromov K."/>
            <person name="Lapovok I."/>
            <person name="Lapotuhin A."/>
            <person name="Murzakova A."/>
            <person name="Kazennova E."/>
            <person name="Bobkova M."/>
        </authorList>
    </citation>
    <scope>NUCLEOTIDE SEQUENCE</scope>
    <source>
        <strain evidence="37">BLG044</strain>
    </source>
</reference>
<feature type="disulfide bond" evidence="32">
    <location>
        <begin position="236"/>
        <end position="247"/>
    </location>
</feature>
<evidence type="ECO:0000256" key="21">
    <source>
        <dbReference type="ARBA" id="ARBA00022890"/>
    </source>
</evidence>
<comment type="domain">
    <text evidence="32">The CD4-binding region is targeted by the antibody b12.</text>
</comment>
<protein>
    <recommendedName>
        <fullName evidence="32">Envelope glycoprotein gp160</fullName>
    </recommendedName>
    <alternativeName>
        <fullName evidence="32">Env polyprotein</fullName>
    </alternativeName>
    <component>
        <recommendedName>
            <fullName evidence="32">Surface protein gp120</fullName>
            <shortName evidence="32">SU</shortName>
        </recommendedName>
        <alternativeName>
            <fullName evidence="32">Glycoprotein 120</fullName>
            <shortName evidence="32">gp120</shortName>
        </alternativeName>
    </component>
    <component>
        <recommendedName>
            <fullName evidence="32">Transmembrane protein gp41</fullName>
            <shortName evidence="32">TM</shortName>
        </recommendedName>
        <alternativeName>
            <fullName evidence="32">Glycoprotein 41</fullName>
            <shortName evidence="32">gp41</shortName>
        </alternativeName>
    </component>
</protein>
<keyword evidence="17 32" id="KW-1161">Viral attachment to host cell</keyword>
<evidence type="ECO:0000256" key="5">
    <source>
        <dbReference type="ARBA" id="ARBA00004578"/>
    </source>
</evidence>
<dbReference type="GO" id="GO:1903908">
    <property type="term" value="P:positive regulation of plasma membrane raft polarization"/>
    <property type="evidence" value="ECO:0007669"/>
    <property type="project" value="UniProtKB-UniRule"/>
</dbReference>
<dbReference type="GO" id="GO:0020002">
    <property type="term" value="C:host cell plasma membrane"/>
    <property type="evidence" value="ECO:0007669"/>
    <property type="project" value="UniProtKB-SubCell"/>
</dbReference>
<comment type="PTM">
    <text evidence="32">Highly glycosylated by host. The high number of glycan on the protein is reffered to as 'glycan shield' because it contributes to hide protein sequence from adaptive immune system.</text>
</comment>
<keyword evidence="8 32" id="KW-1170">Fusion of virus membrane with host endosomal membrane</keyword>
<evidence type="ECO:0000256" key="14">
    <source>
        <dbReference type="ARBA" id="ARBA00022692"/>
    </source>
</evidence>
<feature type="chain" id="PRO_5023269179" description="Envelope glycoprotein gp160" evidence="32">
    <location>
        <begin position="32"/>
        <end position="866"/>
    </location>
</feature>
<evidence type="ECO:0000256" key="13">
    <source>
        <dbReference type="ARBA" id="ARBA00022685"/>
    </source>
</evidence>
<evidence type="ECO:0000256" key="28">
    <source>
        <dbReference type="ARBA" id="ARBA00023180"/>
    </source>
</evidence>
<evidence type="ECO:0000256" key="11">
    <source>
        <dbReference type="ARBA" id="ARBA00022581"/>
    </source>
</evidence>
<dbReference type="GO" id="GO:0075512">
    <property type="term" value="P:clathrin-dependent endocytosis of virus by host cell"/>
    <property type="evidence" value="ECO:0007669"/>
    <property type="project" value="UniProtKB-UniRule"/>
</dbReference>
<keyword evidence="22 32" id="KW-1133">Transmembrane helix</keyword>
<keyword evidence="7 32" id="KW-1168">Fusion of virus membrane with host membrane</keyword>
<organismHost>
    <name type="scientific">Homo sapiens</name>
    <name type="common">Human</name>
    <dbReference type="NCBI Taxonomy" id="9606"/>
</organismHost>
<proteinExistence type="inferred from homology"/>
<keyword evidence="15 32" id="KW-0053">Apoptosis</keyword>
<dbReference type="HAMAP" id="MF_04083">
    <property type="entry name" value="HIV_ENV"/>
    <property type="match status" value="1"/>
</dbReference>
<comment type="subcellular location">
    <molecule>Surface protein gp120</molecule>
    <subcellularLocation>
        <location evidence="32">Virion membrane</location>
        <topology evidence="32">Peripheral membrane protein</topology>
    </subcellularLocation>
    <subcellularLocation>
        <location evidence="32">Host cell membrane</location>
        <topology evidence="32">Peripheral membrane protein</topology>
    </subcellularLocation>
    <subcellularLocation>
        <location evidence="32">Host endosome membrane</location>
        <topology evidence="32">Single-pass type I membrane protein</topology>
    </subcellularLocation>
    <text evidence="32">The surface protein is not anchored to the viral envelope, but associates with the extravirion surface through its binding to TM. It is probably concentrated at the site of budding and incorporated into the virions possibly by contacts between the cytoplasmic tail of Env and the N-terminus of Gag.</text>
</comment>
<dbReference type="Pfam" id="PF00517">
    <property type="entry name" value="GP41"/>
    <property type="match status" value="1"/>
</dbReference>
<organism evidence="37">
    <name type="scientific">Human immunodeficiency virus type 1</name>
    <name type="common">HIV-1</name>
    <dbReference type="NCBI Taxonomy" id="11676"/>
    <lineage>
        <taxon>Viruses</taxon>
        <taxon>Riboviria</taxon>
        <taxon>Pararnavirae</taxon>
        <taxon>Artverviricota</taxon>
        <taxon>Revtraviricetes</taxon>
        <taxon>Ortervirales</taxon>
        <taxon>Retroviridae</taxon>
        <taxon>Orthoretrovirinae</taxon>
        <taxon>Lentivirus</taxon>
        <taxon>Lentivirus humimdef1</taxon>
    </lineage>
</organism>
<evidence type="ECO:0000256" key="8">
    <source>
        <dbReference type="ARBA" id="ARBA00022510"/>
    </source>
</evidence>
<evidence type="ECO:0000256" key="17">
    <source>
        <dbReference type="ARBA" id="ARBA00022804"/>
    </source>
</evidence>
<evidence type="ECO:0000256" key="1">
    <source>
        <dbReference type="ARBA" id="ARBA00004402"/>
    </source>
</evidence>
<dbReference type="FunFam" id="1.10.287.210:FF:000001">
    <property type="entry name" value="Envelope glycoprotein gp160"/>
    <property type="match status" value="1"/>
</dbReference>
<evidence type="ECO:0000256" key="10">
    <source>
        <dbReference type="ARBA" id="ARBA00022570"/>
    </source>
</evidence>
<keyword evidence="20 32" id="KW-0261">Viral envelope protein</keyword>
<comment type="function">
    <text evidence="32">Transmembrane protein gp41: Acts as a class I viral fusion protein. Under the current model, the protein has at least 3 conformational states: pre-fusion native state, pre-hairpin intermediate state, and post-fusion hairpin state. During fusion of viral and target intracellular membranes, the coiled coil regions (heptad repeats) assume a trimer-of-hairpins structure, positioning the fusion peptide in close proximity to the C-terminal region of the ectodomain. The formation of this structure appears to drive apposition and subsequent fusion of viral and target cell membranes. Complete fusion occurs in host cell endosomes and is dynamin-dependent, however some lipid transfer might occur at the plasma membrane. The virus undergoes clathrin-dependent internalization long before endosomal fusion, thus minimizing the surface exposure of conserved viral epitopes during fusion and reducing the efficacy of inhibitors targeting these epitopes. Membranes fusion leads to delivery of the nucleocapsid into the cytoplasm.</text>
</comment>
<dbReference type="InterPro" id="IPR000328">
    <property type="entry name" value="GP41-like"/>
</dbReference>
<feature type="lipid moiety-binding region" description="S-palmitoyl cysteine; by host" evidence="32">
    <location>
        <position position="847"/>
    </location>
</feature>
<feature type="region of interest" description="CD4-binding loop" evidence="32">
    <location>
        <begin position="370"/>
        <end position="380"/>
    </location>
</feature>
<comment type="domain">
    <text evidence="32 33">The 17 amino acids long immunosuppressive region is present in many retroviral envelope proteins. Synthetic peptides derived from this relatively conserved sequence inhibit immune function in vitro and in vivo.</text>
</comment>
<gene>
    <name evidence="32 37" type="primary">env</name>
</gene>
<evidence type="ECO:0000259" key="36">
    <source>
        <dbReference type="Pfam" id="PF00517"/>
    </source>
</evidence>
<feature type="region of interest" description="MPER; binding to GalCer" evidence="32">
    <location>
        <begin position="665"/>
        <end position="686"/>
    </location>
</feature>
<dbReference type="SUPFAM" id="SSF58069">
    <property type="entry name" value="Virus ectodomain"/>
    <property type="match status" value="1"/>
</dbReference>
<feature type="domain" description="Human immunodeficiency virus 1 envelope glycoprotein Gp120" evidence="35">
    <location>
        <begin position="33"/>
        <end position="514"/>
    </location>
</feature>
<keyword evidence="19 32" id="KW-1043">Host membrane</keyword>
<feature type="domain" description="Retroviral envelope protein GP41-like" evidence="36">
    <location>
        <begin position="533"/>
        <end position="723"/>
    </location>
</feature>
<dbReference type="EMBL" id="MH330354">
    <property type="protein sequence ID" value="QBC82297.1"/>
    <property type="molecule type" value="Genomic_DNA"/>
</dbReference>
<dbReference type="Gene3D" id="1.20.5.490">
    <property type="entry name" value="Single helix bin"/>
    <property type="match status" value="1"/>
</dbReference>
<evidence type="ECO:0000256" key="7">
    <source>
        <dbReference type="ARBA" id="ARBA00022506"/>
    </source>
</evidence>